<dbReference type="AlphaFoldDB" id="A0A6N8S5V7"/>
<feature type="coiled-coil region" evidence="7">
    <location>
        <begin position="142"/>
        <end position="183"/>
    </location>
</feature>
<dbReference type="SUPFAM" id="SSF50182">
    <property type="entry name" value="Sm-like ribonucleoproteins"/>
    <property type="match status" value="1"/>
</dbReference>
<dbReference type="PANTHER" id="PTHR30347:SF1">
    <property type="entry name" value="MECHANOSENSITIVE CHANNEL MSCK"/>
    <property type="match status" value="1"/>
</dbReference>
<dbReference type="InterPro" id="IPR006686">
    <property type="entry name" value="MscS_channel_CS"/>
</dbReference>
<proteinExistence type="inferred from homology"/>
<comment type="subcellular location">
    <subcellularLocation>
        <location evidence="1">Cell membrane</location>
        <topology evidence="1">Multi-pass membrane protein</topology>
    </subcellularLocation>
</comment>
<dbReference type="GO" id="GO:0008381">
    <property type="term" value="F:mechanosensitive monoatomic ion channel activity"/>
    <property type="evidence" value="ECO:0007669"/>
    <property type="project" value="UniProtKB-ARBA"/>
</dbReference>
<dbReference type="Gene3D" id="1.10.287.1260">
    <property type="match status" value="1"/>
</dbReference>
<comment type="caution">
    <text evidence="12">The sequence shown here is derived from an EMBL/GenBank/DDBJ whole genome shotgun (WGS) entry which is preliminary data.</text>
</comment>
<feature type="transmembrane region" description="Helical" evidence="9">
    <location>
        <begin position="427"/>
        <end position="447"/>
    </location>
</feature>
<feature type="transmembrane region" description="Helical" evidence="9">
    <location>
        <begin position="353"/>
        <end position="371"/>
    </location>
</feature>
<evidence type="ECO:0000256" key="2">
    <source>
        <dbReference type="ARBA" id="ARBA00008017"/>
    </source>
</evidence>
<gene>
    <name evidence="12" type="ORF">GR138_01110</name>
</gene>
<accession>A0A6N8S5V7</accession>
<feature type="region of interest" description="Disordered" evidence="8">
    <location>
        <begin position="831"/>
        <end position="853"/>
    </location>
</feature>
<evidence type="ECO:0000256" key="5">
    <source>
        <dbReference type="ARBA" id="ARBA00022989"/>
    </source>
</evidence>
<feature type="transmembrane region" description="Helical" evidence="9">
    <location>
        <begin position="311"/>
        <end position="333"/>
    </location>
</feature>
<keyword evidence="5 9" id="KW-1133">Transmembrane helix</keyword>
<feature type="domain" description="Mechanosensitive ion channel MscS" evidence="10">
    <location>
        <begin position="643"/>
        <end position="710"/>
    </location>
</feature>
<dbReference type="Pfam" id="PF00924">
    <property type="entry name" value="MS_channel_2nd"/>
    <property type="match status" value="1"/>
</dbReference>
<protein>
    <submittedName>
        <fullName evidence="12">Mechanosensitive ion channel</fullName>
    </submittedName>
</protein>
<evidence type="ECO:0000259" key="11">
    <source>
        <dbReference type="Pfam" id="PF21082"/>
    </source>
</evidence>
<keyword evidence="4 9" id="KW-0812">Transmembrane</keyword>
<evidence type="ECO:0000256" key="7">
    <source>
        <dbReference type="SAM" id="Coils"/>
    </source>
</evidence>
<feature type="transmembrane region" description="Helical" evidence="9">
    <location>
        <begin position="627"/>
        <end position="655"/>
    </location>
</feature>
<keyword evidence="6 9" id="KW-0472">Membrane</keyword>
<evidence type="ECO:0000256" key="8">
    <source>
        <dbReference type="SAM" id="MobiDB-lite"/>
    </source>
</evidence>
<evidence type="ECO:0000313" key="12">
    <source>
        <dbReference type="EMBL" id="MXN43767.1"/>
    </source>
</evidence>
<feature type="transmembrane region" description="Helical" evidence="9">
    <location>
        <begin position="506"/>
        <end position="530"/>
    </location>
</feature>
<dbReference type="SUPFAM" id="SSF82689">
    <property type="entry name" value="Mechanosensitive channel protein MscS (YggB), C-terminal domain"/>
    <property type="match status" value="1"/>
</dbReference>
<evidence type="ECO:0000259" key="10">
    <source>
        <dbReference type="Pfam" id="PF00924"/>
    </source>
</evidence>
<dbReference type="PANTHER" id="PTHR30347">
    <property type="entry name" value="POTASSIUM CHANNEL RELATED"/>
    <property type="match status" value="1"/>
</dbReference>
<feature type="transmembrane region" description="Helical" evidence="9">
    <location>
        <begin position="602"/>
        <end position="621"/>
    </location>
</feature>
<dbReference type="Proteomes" id="UP000435802">
    <property type="component" value="Unassembled WGS sequence"/>
</dbReference>
<reference evidence="12 13" key="1">
    <citation type="submission" date="2019-12" db="EMBL/GenBank/DDBJ databases">
        <title>Shinella kummerowiae sp. nov., a symbiotic bacterium isolated from root nodules of the herbal legume Kummerowia stipulacea.</title>
        <authorList>
            <person name="Gao J."/>
        </authorList>
    </citation>
    <scope>NUCLEOTIDE SEQUENCE [LARGE SCALE GENOMIC DNA]</scope>
    <source>
        <strain evidence="12 13">CCBAU 25048</strain>
    </source>
</reference>
<feature type="transmembrane region" description="Helical" evidence="9">
    <location>
        <begin position="383"/>
        <end position="406"/>
    </location>
</feature>
<evidence type="ECO:0000313" key="13">
    <source>
        <dbReference type="Proteomes" id="UP000435802"/>
    </source>
</evidence>
<evidence type="ECO:0000256" key="4">
    <source>
        <dbReference type="ARBA" id="ARBA00022692"/>
    </source>
</evidence>
<organism evidence="12 13">
    <name type="scientific">Shinella kummerowiae</name>
    <dbReference type="NCBI Taxonomy" id="417745"/>
    <lineage>
        <taxon>Bacteria</taxon>
        <taxon>Pseudomonadati</taxon>
        <taxon>Pseudomonadota</taxon>
        <taxon>Alphaproteobacteria</taxon>
        <taxon>Hyphomicrobiales</taxon>
        <taxon>Rhizobiaceae</taxon>
        <taxon>Shinella</taxon>
    </lineage>
</organism>
<dbReference type="PROSITE" id="PS01246">
    <property type="entry name" value="UPF0003"/>
    <property type="match status" value="1"/>
</dbReference>
<dbReference type="InterPro" id="IPR006685">
    <property type="entry name" value="MscS_channel_2nd"/>
</dbReference>
<keyword evidence="13" id="KW-1185">Reference proteome</keyword>
<keyword evidence="3" id="KW-1003">Cell membrane</keyword>
<name>A0A6N8S5V7_9HYPH</name>
<dbReference type="Gene3D" id="3.30.70.100">
    <property type="match status" value="1"/>
</dbReference>
<dbReference type="InterPro" id="IPR010920">
    <property type="entry name" value="LSM_dom_sf"/>
</dbReference>
<sequence>MARRMRNRMVSLRRLFLSNEDGLLPMSRLLFVLLTVLSFAAAPAVAQTAAAPATDTTTTQLEQASTDLDRAGGQLNTIRDQVERYKDDDAQLVDLKVAAEALNRSILSISIATRPRLEAIKARQAELGDPPGEGAPAEAAVVVEERKKLAAERNEINALTGEAENLSIEATKLSNRITEMRRQLFSEAILKRTDVNADLFMEASGAITKEAQTLNRTVTAWMQFVWKFKRMQLFGAVALSLLAALVLLSGSYRLFAPLITRAARHDKPHYITRLSVAFWSTVLPTMAAAAFAGASYFFLDAFKVLRTDIAPIISIGLAVAVAVYFMAQLANAVLSPSDGHWRLVRVSDRGAQLLWLLICSMALVNGADYFLGTISEVLGSPVVLTVVKSFFASLIIGGLLLVTAFIKPVLSKGEAPDSQGRPWPRSIFVLLILTGLVLIFAPLLGYVGMARFIATQIIVTGAVIVTMYIGFLSGRAVSAPSAFAETAVGKRLEERFGLGQVALDQVGLAAGLSIYLLIFILFIPLILLQWGFQVADIESWAYRFFTEIRIGSITISLVGILVGILLFVVGLVVTRWFQKWVDGNVLARSQVDVGVRNSVRTAVSYAGVALAGLIGLSAAGINLSSLAVVAGALSLGIGFGLQNIVSNFVSGLILLAERPFKVGDWVVAGTTEGFVRRISVRATEIETFQRQTVIVPNSVLINGQVGNWTHRNKLGRIEVALSVHAGNDPRRVQDILTEVVRAQQGLLRNPEPMVVFQAFSSTTLDFEIRAFLADILNGTGVKSELRAAILERFRAEEIPLGGPAAPEVPIKISPEGAELITALLDQATEKLRAPAAGRRRKTANEGPDAEPAA</sequence>
<feature type="transmembrane region" description="Helical" evidence="9">
    <location>
        <begin position="550"/>
        <end position="573"/>
    </location>
</feature>
<feature type="domain" description="Mechanosensitive ion channel MscS C-terminal" evidence="11">
    <location>
        <begin position="718"/>
        <end position="799"/>
    </location>
</feature>
<dbReference type="InterPro" id="IPR011014">
    <property type="entry name" value="MscS_channel_TM-2"/>
</dbReference>
<evidence type="ECO:0000256" key="6">
    <source>
        <dbReference type="ARBA" id="ARBA00023136"/>
    </source>
</evidence>
<feature type="transmembrane region" description="Helical" evidence="9">
    <location>
        <begin position="233"/>
        <end position="255"/>
    </location>
</feature>
<dbReference type="SUPFAM" id="SSF82861">
    <property type="entry name" value="Mechanosensitive channel protein MscS (YggB), transmembrane region"/>
    <property type="match status" value="1"/>
</dbReference>
<feature type="transmembrane region" description="Helical" evidence="9">
    <location>
        <begin position="453"/>
        <end position="471"/>
    </location>
</feature>
<dbReference type="GO" id="GO:0005886">
    <property type="term" value="C:plasma membrane"/>
    <property type="evidence" value="ECO:0007669"/>
    <property type="project" value="UniProtKB-SubCell"/>
</dbReference>
<evidence type="ECO:0000256" key="9">
    <source>
        <dbReference type="SAM" id="Phobius"/>
    </source>
</evidence>
<dbReference type="InterPro" id="IPR023408">
    <property type="entry name" value="MscS_beta-dom_sf"/>
</dbReference>
<evidence type="ECO:0000256" key="3">
    <source>
        <dbReference type="ARBA" id="ARBA00022475"/>
    </source>
</evidence>
<dbReference type="Pfam" id="PF21082">
    <property type="entry name" value="MS_channel_3rd"/>
    <property type="match status" value="1"/>
</dbReference>
<dbReference type="InterPro" id="IPR011066">
    <property type="entry name" value="MscS_channel_C_sf"/>
</dbReference>
<dbReference type="InterPro" id="IPR052702">
    <property type="entry name" value="MscS-like_channel"/>
</dbReference>
<dbReference type="EMBL" id="WUMK01000001">
    <property type="protein sequence ID" value="MXN43767.1"/>
    <property type="molecule type" value="Genomic_DNA"/>
</dbReference>
<dbReference type="Gene3D" id="2.30.30.60">
    <property type="match status" value="1"/>
</dbReference>
<feature type="transmembrane region" description="Helical" evidence="9">
    <location>
        <begin position="276"/>
        <end position="299"/>
    </location>
</feature>
<dbReference type="InterPro" id="IPR049278">
    <property type="entry name" value="MS_channel_C"/>
</dbReference>
<keyword evidence="7" id="KW-0175">Coiled coil</keyword>
<comment type="similarity">
    <text evidence="2">Belongs to the MscS (TC 1.A.23) family.</text>
</comment>
<evidence type="ECO:0000256" key="1">
    <source>
        <dbReference type="ARBA" id="ARBA00004651"/>
    </source>
</evidence>